<proteinExistence type="predicted"/>
<dbReference type="EMBL" id="NGAF01000029">
    <property type="protein sequence ID" value="OXR40631.1"/>
    <property type="molecule type" value="Genomic_DNA"/>
</dbReference>
<accession>A0A231GVW7</accession>
<evidence type="ECO:0000256" key="2">
    <source>
        <dbReference type="PROSITE-ProRule" id="PRU00335"/>
    </source>
</evidence>
<evidence type="ECO:0000256" key="1">
    <source>
        <dbReference type="ARBA" id="ARBA00023125"/>
    </source>
</evidence>
<keyword evidence="5" id="KW-1185">Reference proteome</keyword>
<name>A0A231GVW7_9NOCA</name>
<keyword evidence="1 2" id="KW-0238">DNA-binding</keyword>
<dbReference type="Proteomes" id="UP000215506">
    <property type="component" value="Unassembled WGS sequence"/>
</dbReference>
<evidence type="ECO:0000313" key="5">
    <source>
        <dbReference type="Proteomes" id="UP000215506"/>
    </source>
</evidence>
<dbReference type="GO" id="GO:0003677">
    <property type="term" value="F:DNA binding"/>
    <property type="evidence" value="ECO:0007669"/>
    <property type="project" value="UniProtKB-UniRule"/>
</dbReference>
<dbReference type="Pfam" id="PF18556">
    <property type="entry name" value="TetR_C_35"/>
    <property type="match status" value="1"/>
</dbReference>
<sequence length="168" mass="17635">MGEVADLVGVSRPTLYKEFADKKGLGDALLVQEAERFLAGIDRILEENAGDVGGGITAAVRYTIAEAETSPLLRAVLTANHGVEPEATGTGILPLLPTSASLLQLASEALVTWFLEHFPALDATDVADVVDAMVRLTVSGLVLPAADASSTADRISRVAIRYLHLDAL</sequence>
<dbReference type="InterPro" id="IPR040611">
    <property type="entry name" value="AlkX_C"/>
</dbReference>
<dbReference type="PROSITE" id="PS50977">
    <property type="entry name" value="HTH_TETR_2"/>
    <property type="match status" value="1"/>
</dbReference>
<dbReference type="SUPFAM" id="SSF46689">
    <property type="entry name" value="Homeodomain-like"/>
    <property type="match status" value="1"/>
</dbReference>
<dbReference type="Gene3D" id="1.10.357.10">
    <property type="entry name" value="Tetracycline Repressor, domain 2"/>
    <property type="match status" value="1"/>
</dbReference>
<evidence type="ECO:0000313" key="4">
    <source>
        <dbReference type="EMBL" id="OXR40631.1"/>
    </source>
</evidence>
<protein>
    <recommendedName>
        <fullName evidence="3">HTH tetR-type domain-containing protein</fullName>
    </recommendedName>
</protein>
<comment type="caution">
    <text evidence="2">Lacks conserved residue(s) required for the propagation of feature annotation.</text>
</comment>
<dbReference type="AlphaFoldDB" id="A0A231GVW7"/>
<organism evidence="4 5">
    <name type="scientific">Nocardia cerradoensis</name>
    <dbReference type="NCBI Taxonomy" id="85688"/>
    <lineage>
        <taxon>Bacteria</taxon>
        <taxon>Bacillati</taxon>
        <taxon>Actinomycetota</taxon>
        <taxon>Actinomycetes</taxon>
        <taxon>Mycobacteriales</taxon>
        <taxon>Nocardiaceae</taxon>
        <taxon>Nocardia</taxon>
    </lineage>
</organism>
<dbReference type="InterPro" id="IPR001647">
    <property type="entry name" value="HTH_TetR"/>
</dbReference>
<dbReference type="InterPro" id="IPR009057">
    <property type="entry name" value="Homeodomain-like_sf"/>
</dbReference>
<evidence type="ECO:0000259" key="3">
    <source>
        <dbReference type="PROSITE" id="PS50977"/>
    </source>
</evidence>
<gene>
    <name evidence="4" type="ORF">B7C42_07316</name>
</gene>
<feature type="domain" description="HTH tetR-type" evidence="3">
    <location>
        <begin position="1"/>
        <end position="37"/>
    </location>
</feature>
<comment type="caution">
    <text evidence="4">The sequence shown here is derived from an EMBL/GenBank/DDBJ whole genome shotgun (WGS) entry which is preliminary data.</text>
</comment>
<reference evidence="4 5" key="1">
    <citation type="submission" date="2017-07" db="EMBL/GenBank/DDBJ databases">
        <title>First draft Genome Sequence of Nocardia cerradoensis isolated from human infection.</title>
        <authorList>
            <person name="Carrasco G."/>
        </authorList>
    </citation>
    <scope>NUCLEOTIDE SEQUENCE [LARGE SCALE GENOMIC DNA]</scope>
    <source>
        <strain evidence="4 5">CNM20130759</strain>
    </source>
</reference>